<evidence type="ECO:0008006" key="2">
    <source>
        <dbReference type="Google" id="ProtNLM"/>
    </source>
</evidence>
<protein>
    <recommendedName>
        <fullName evidence="2">HNH domain-containing protein</fullName>
    </recommendedName>
</protein>
<organism evidence="1">
    <name type="scientific">marine sediment metagenome</name>
    <dbReference type="NCBI Taxonomy" id="412755"/>
    <lineage>
        <taxon>unclassified sequences</taxon>
        <taxon>metagenomes</taxon>
        <taxon>ecological metagenomes</taxon>
    </lineage>
</organism>
<name>A0A0F9HTC7_9ZZZZ</name>
<reference evidence="1" key="1">
    <citation type="journal article" date="2015" name="Nature">
        <title>Complex archaea that bridge the gap between prokaryotes and eukaryotes.</title>
        <authorList>
            <person name="Spang A."/>
            <person name="Saw J.H."/>
            <person name="Jorgensen S.L."/>
            <person name="Zaremba-Niedzwiedzka K."/>
            <person name="Martijn J."/>
            <person name="Lind A.E."/>
            <person name="van Eijk R."/>
            <person name="Schleper C."/>
            <person name="Guy L."/>
            <person name="Ettema T.J."/>
        </authorList>
    </citation>
    <scope>NUCLEOTIDE SEQUENCE</scope>
</reference>
<dbReference type="AlphaFoldDB" id="A0A0F9HTC7"/>
<sequence>MAEVGICERCGKRRKLDPHHKDGNHNNDAKGNVAKLCRTCHLKVHTFSKGQNHK</sequence>
<gene>
    <name evidence="1" type="ORF">LCGC14_1744480</name>
</gene>
<evidence type="ECO:0000313" key="1">
    <source>
        <dbReference type="EMBL" id="KKM06387.1"/>
    </source>
</evidence>
<comment type="caution">
    <text evidence="1">The sequence shown here is derived from an EMBL/GenBank/DDBJ whole genome shotgun (WGS) entry which is preliminary data.</text>
</comment>
<dbReference type="EMBL" id="LAZR01016005">
    <property type="protein sequence ID" value="KKM06387.1"/>
    <property type="molecule type" value="Genomic_DNA"/>
</dbReference>
<proteinExistence type="predicted"/>
<accession>A0A0F9HTC7</accession>